<evidence type="ECO:0000256" key="1">
    <source>
        <dbReference type="SAM" id="MobiDB-lite"/>
    </source>
</evidence>
<protein>
    <recommendedName>
        <fullName evidence="2">DUF1985 domain-containing protein</fullName>
    </recommendedName>
</protein>
<organism evidence="3 4">
    <name type="scientific">Microthlaspi erraticum</name>
    <dbReference type="NCBI Taxonomy" id="1685480"/>
    <lineage>
        <taxon>Eukaryota</taxon>
        <taxon>Viridiplantae</taxon>
        <taxon>Streptophyta</taxon>
        <taxon>Embryophyta</taxon>
        <taxon>Tracheophyta</taxon>
        <taxon>Spermatophyta</taxon>
        <taxon>Magnoliopsida</taxon>
        <taxon>eudicotyledons</taxon>
        <taxon>Gunneridae</taxon>
        <taxon>Pentapetalae</taxon>
        <taxon>rosids</taxon>
        <taxon>malvids</taxon>
        <taxon>Brassicales</taxon>
        <taxon>Brassicaceae</taxon>
        <taxon>Coluteocarpeae</taxon>
        <taxon>Microthlaspi</taxon>
    </lineage>
</organism>
<feature type="region of interest" description="Disordered" evidence="1">
    <location>
        <begin position="467"/>
        <end position="503"/>
    </location>
</feature>
<dbReference type="Pfam" id="PF09331">
    <property type="entry name" value="DUF1985"/>
    <property type="match status" value="1"/>
</dbReference>
<evidence type="ECO:0000259" key="2">
    <source>
        <dbReference type="Pfam" id="PF09331"/>
    </source>
</evidence>
<accession>A0A6D2I013</accession>
<reference evidence="3" key="1">
    <citation type="submission" date="2020-01" db="EMBL/GenBank/DDBJ databases">
        <authorList>
            <person name="Mishra B."/>
        </authorList>
    </citation>
    <scope>NUCLEOTIDE SEQUENCE [LARGE SCALE GENOMIC DNA]</scope>
</reference>
<feature type="compositionally biased region" description="Polar residues" evidence="1">
    <location>
        <begin position="145"/>
        <end position="159"/>
    </location>
</feature>
<dbReference type="EMBL" id="CACVBM020000610">
    <property type="protein sequence ID" value="CAA7021368.1"/>
    <property type="molecule type" value="Genomic_DNA"/>
</dbReference>
<dbReference type="AlphaFoldDB" id="A0A6D2I013"/>
<keyword evidence="4" id="KW-1185">Reference proteome</keyword>
<dbReference type="PANTHER" id="PTHR48449:SF1">
    <property type="entry name" value="DUF1985 DOMAIN-CONTAINING PROTEIN"/>
    <property type="match status" value="1"/>
</dbReference>
<feature type="region of interest" description="Disordered" evidence="1">
    <location>
        <begin position="88"/>
        <end position="164"/>
    </location>
</feature>
<feature type="compositionally biased region" description="Basic and acidic residues" evidence="1">
    <location>
        <begin position="103"/>
        <end position="125"/>
    </location>
</feature>
<feature type="domain" description="DUF1985" evidence="2">
    <location>
        <begin position="233"/>
        <end position="276"/>
    </location>
</feature>
<gene>
    <name evidence="3" type="ORF">MERR_LOCUS8603</name>
</gene>
<name>A0A6D2I013_9BRAS</name>
<sequence length="572" mass="64403">MDEEVQEKQLLAEEEDGMEQLVAEEGLEAEQLVPEESLAIPTGPFTRSRTKALNQAIGKVLSTLNQQEHKLTTLDCCNGSIVNSKTHMTEDSVMLPRESTGNRGDDIAKEAVAVKDNSRRSKSVENDDEGPSTSTIPPIDAGESTEPSGNRNVPESTRNVIWRNPPKEGFRCGLLSGARADEHIFESQFHWTRRRSISRNTGPENNSRSQFKHLFMLPVGRCSNSGKLIHAILARQLVTKRKYEIWSVFGGKPFRFSIREFERVSGLVCSRLPEGHTIHLQYQRNGRVRGKSYSEGIVNTRCHPWQQATEITPSYVDMLEDVEKFLQFPWGRLSFIRTLSRFGPAPLSPLNPNPIKELKQRLRQQTSACYGFPLSLQLVAFDAIPLLVEKLPDPKNTATFLEDPFACETPIVLLQSEDILHVEENPNLTVRVDVTEGDNADPSGMMRFTTTESIGLFTSGRWTQLRRDEKVSGTDAGEPKRRLNRRSENIRAKTNGHSEEGEDVRYMDVDAVNLLGATEKEGKSLRRSNKLKRKDNSDDGSPDLRSLDVSRQITVPKKKRKVLFILPTVADD</sequence>
<proteinExistence type="predicted"/>
<dbReference type="InterPro" id="IPR015410">
    <property type="entry name" value="DUF1985"/>
</dbReference>
<dbReference type="OrthoDB" id="1100108at2759"/>
<dbReference type="Proteomes" id="UP000467841">
    <property type="component" value="Unassembled WGS sequence"/>
</dbReference>
<evidence type="ECO:0000313" key="3">
    <source>
        <dbReference type="EMBL" id="CAA7021368.1"/>
    </source>
</evidence>
<comment type="caution">
    <text evidence="3">The sequence shown here is derived from an EMBL/GenBank/DDBJ whole genome shotgun (WGS) entry which is preliminary data.</text>
</comment>
<feature type="region of interest" description="Disordered" evidence="1">
    <location>
        <begin position="520"/>
        <end position="546"/>
    </location>
</feature>
<dbReference type="PANTHER" id="PTHR48449">
    <property type="entry name" value="DUF1985 DOMAIN-CONTAINING PROTEIN"/>
    <property type="match status" value="1"/>
</dbReference>
<evidence type="ECO:0000313" key="4">
    <source>
        <dbReference type="Proteomes" id="UP000467841"/>
    </source>
</evidence>